<accession>A0A939JG00</accession>
<dbReference type="PROSITE" id="PS51892">
    <property type="entry name" value="SUBTILASE"/>
    <property type="match status" value="1"/>
</dbReference>
<dbReference type="GO" id="GO:0004252">
    <property type="term" value="F:serine-type endopeptidase activity"/>
    <property type="evidence" value="ECO:0007669"/>
    <property type="project" value="InterPro"/>
</dbReference>
<dbReference type="AlphaFoldDB" id="A0A939JG00"/>
<dbReference type="CDD" id="cd04842">
    <property type="entry name" value="Peptidases_S8_Kp43_protease"/>
    <property type="match status" value="1"/>
</dbReference>
<dbReference type="Pfam" id="PF00082">
    <property type="entry name" value="Peptidase_S8"/>
    <property type="match status" value="1"/>
</dbReference>
<evidence type="ECO:0000256" key="1">
    <source>
        <dbReference type="ARBA" id="ARBA00011073"/>
    </source>
</evidence>
<dbReference type="InterPro" id="IPR034058">
    <property type="entry name" value="TagA/B/C/D_pept_dom"/>
</dbReference>
<comment type="caution">
    <text evidence="4">The sequence shown here is derived from an EMBL/GenBank/DDBJ whole genome shotgun (WGS) entry which is preliminary data.</text>
</comment>
<dbReference type="NCBIfam" id="TIGR04183">
    <property type="entry name" value="Por_Secre_tail"/>
    <property type="match status" value="1"/>
</dbReference>
<dbReference type="GO" id="GO:0006508">
    <property type="term" value="P:proteolysis"/>
    <property type="evidence" value="ECO:0007669"/>
    <property type="project" value="InterPro"/>
</dbReference>
<dbReference type="InterPro" id="IPR008979">
    <property type="entry name" value="Galactose-bd-like_sf"/>
</dbReference>
<evidence type="ECO:0000313" key="5">
    <source>
        <dbReference type="Proteomes" id="UP000664144"/>
    </source>
</evidence>
<dbReference type="Proteomes" id="UP000664144">
    <property type="component" value="Unassembled WGS sequence"/>
</dbReference>
<dbReference type="SUPFAM" id="SSF52743">
    <property type="entry name" value="Subtilisin-like"/>
    <property type="match status" value="1"/>
</dbReference>
<dbReference type="PANTHER" id="PTHR43399">
    <property type="entry name" value="SUBTILISIN-RELATED"/>
    <property type="match status" value="1"/>
</dbReference>
<dbReference type="Gene3D" id="3.40.50.200">
    <property type="entry name" value="Peptidase S8/S53 domain"/>
    <property type="match status" value="1"/>
</dbReference>
<comment type="caution">
    <text evidence="2">Lacks conserved residue(s) required for the propagation of feature annotation.</text>
</comment>
<name>A0A939JG00_9BACT</name>
<evidence type="ECO:0000259" key="3">
    <source>
        <dbReference type="Pfam" id="PF00082"/>
    </source>
</evidence>
<reference evidence="4" key="1">
    <citation type="submission" date="2021-03" db="EMBL/GenBank/DDBJ databases">
        <authorList>
            <person name="Kim M.K."/>
        </authorList>
    </citation>
    <scope>NUCLEOTIDE SEQUENCE</scope>
    <source>
        <strain evidence="4">BT186</strain>
    </source>
</reference>
<dbReference type="EMBL" id="JAFLQZ010000027">
    <property type="protein sequence ID" value="MBO0360972.1"/>
    <property type="molecule type" value="Genomic_DNA"/>
</dbReference>
<dbReference type="InterPro" id="IPR026444">
    <property type="entry name" value="Secre_tail"/>
</dbReference>
<dbReference type="SUPFAM" id="SSF49785">
    <property type="entry name" value="Galactose-binding domain-like"/>
    <property type="match status" value="1"/>
</dbReference>
<dbReference type="InterPro" id="IPR036852">
    <property type="entry name" value="Peptidase_S8/S53_dom_sf"/>
</dbReference>
<comment type="similarity">
    <text evidence="1 2">Belongs to the peptidase S8 family.</text>
</comment>
<sequence length="863" mass="93627">MAGTGPLAAQHKLTPEVSKLAPTVRATGSGKQTVRVSVVNRAAFREWARQTLPGTRVQDEPSQPDLVLVAGLTKAQLEVLLASPLVQFVDAPNRPAHEERRLDRANPVVNGVAAVHRQYPALTGQGLTVSVKENLFDPTDIDFKGRIVDVTASSAPVSEHASVMASLIAGGGNSAPSGKGAAWQARLTPADYANLLPDNLTDLNRRGVSVQNHSYGTGLENYYGLESRAYDAQARQNPALLHVFSSGNSGNLAPDTGRYEGLSAVANLTGQFKMSKNTLSVGATDAQGVVALLSSRGPAYDGRVKPELVAFGDDGSSDAAALVSGISLLAQQAYRNLNGGALPPSSLVKAALLNSADDTGRPEVNFESGFGQVDALGTVRTILDGRYQTGTVGQGQRERFQIMPPLDARKLKVTLVWTDPEAAANASQALVNDLDLEVFMVDYRSIRTVRYLPWTLSAYPNLDSLRLPARRRADHINNVEQVTVATEDSVYYMVIVRGFNVTAGPQAFSVAYEFEQEFEWLAPLTTRSFQAGATEQIRWQWAGPATTARLEYKPLSATSWQLITPSLDLSQGSYAWQVPDIAAPVQLRLVTADTTYVSDTVAVTRALELQVGYACAEEGLLYWNRVPGATAYQVYRLGATHLQPFQITTDTTLVLSKAQQDIASQYAVEPVLGPVRGTRSITLDLANTGLNCYIRSFVPRQVVADTVQLQLELGSTFRLQSVELQRREQGEFQPIQTIRSAFTLSTTFTDLTAATGRNEYRVRLQDTNGRVFYSQTEAAYLVRPNDLLVFPVPVVVGEPLRVVGEPGVPLHLHLFDSLGRLVRETTVEGTINDFDTNGLRAGVYMLRARTATGATITRRIVLL</sequence>
<protein>
    <submittedName>
        <fullName evidence="4">S8 family serine peptidase</fullName>
    </submittedName>
</protein>
<dbReference type="Gene3D" id="2.60.120.380">
    <property type="match status" value="1"/>
</dbReference>
<evidence type="ECO:0000313" key="4">
    <source>
        <dbReference type="EMBL" id="MBO0360972.1"/>
    </source>
</evidence>
<feature type="domain" description="Peptidase S8/S53" evidence="3">
    <location>
        <begin position="124"/>
        <end position="371"/>
    </location>
</feature>
<keyword evidence="5" id="KW-1185">Reference proteome</keyword>
<gene>
    <name evidence="4" type="ORF">J0X19_23630</name>
</gene>
<dbReference type="InterPro" id="IPR051048">
    <property type="entry name" value="Peptidase_S8/S53_subtilisin"/>
</dbReference>
<proteinExistence type="inferred from homology"/>
<evidence type="ECO:0000256" key="2">
    <source>
        <dbReference type="PROSITE-ProRule" id="PRU01240"/>
    </source>
</evidence>
<dbReference type="InterPro" id="IPR000209">
    <property type="entry name" value="Peptidase_S8/S53_dom"/>
</dbReference>
<organism evidence="4 5">
    <name type="scientific">Hymenobacter telluris</name>
    <dbReference type="NCBI Taxonomy" id="2816474"/>
    <lineage>
        <taxon>Bacteria</taxon>
        <taxon>Pseudomonadati</taxon>
        <taxon>Bacteroidota</taxon>
        <taxon>Cytophagia</taxon>
        <taxon>Cytophagales</taxon>
        <taxon>Hymenobacteraceae</taxon>
        <taxon>Hymenobacter</taxon>
    </lineage>
</organism>
<dbReference type="PANTHER" id="PTHR43399:SF4">
    <property type="entry name" value="CELL WALL-ASSOCIATED PROTEASE"/>
    <property type="match status" value="1"/>
</dbReference>